<proteinExistence type="predicted"/>
<protein>
    <submittedName>
        <fullName evidence="1">PcfM DpnD/PcfM-like protein</fullName>
    </submittedName>
</protein>
<sequence length="58" mass="6656">MKLLEIHKNGINANNKTVSYYGLDYEKKKVLFEVKTLEEAIEKGSCLGYKNGEIVIMF</sequence>
<accession>A0A8S5P5C7</accession>
<reference evidence="1" key="1">
    <citation type="journal article" date="2021" name="Proc. Natl. Acad. Sci. U.S.A.">
        <title>A Catalog of Tens of Thousands of Viruses from Human Metagenomes Reveals Hidden Associations with Chronic Diseases.</title>
        <authorList>
            <person name="Tisza M.J."/>
            <person name="Buck C.B."/>
        </authorList>
    </citation>
    <scope>NUCLEOTIDE SEQUENCE</scope>
    <source>
        <strain evidence="1">CttEB8</strain>
    </source>
</reference>
<evidence type="ECO:0000313" key="1">
    <source>
        <dbReference type="EMBL" id="DAE02278.1"/>
    </source>
</evidence>
<dbReference type="EMBL" id="BK015344">
    <property type="protein sequence ID" value="DAE02278.1"/>
    <property type="molecule type" value="Genomic_DNA"/>
</dbReference>
<organism evidence="1">
    <name type="scientific">Herelleviridae sp. cttEB8</name>
    <dbReference type="NCBI Taxonomy" id="2825832"/>
    <lineage>
        <taxon>Viruses</taxon>
        <taxon>Duplodnaviria</taxon>
        <taxon>Heunggongvirae</taxon>
        <taxon>Uroviricota</taxon>
        <taxon>Caudoviricetes</taxon>
        <taxon>Herelleviridae</taxon>
    </lineage>
</organism>
<name>A0A8S5P5C7_9CAUD</name>